<evidence type="ECO:0000256" key="1">
    <source>
        <dbReference type="SAM" id="MobiDB-lite"/>
    </source>
</evidence>
<feature type="compositionally biased region" description="Low complexity" evidence="1">
    <location>
        <begin position="35"/>
        <end position="48"/>
    </location>
</feature>
<organism evidence="2">
    <name type="scientific">Rhizophagus irregularis (strain DAOM 181602 / DAOM 197198 / MUCL 43194)</name>
    <name type="common">Arbuscular mycorrhizal fungus</name>
    <name type="synonym">Glomus intraradices</name>
    <dbReference type="NCBI Taxonomy" id="747089"/>
    <lineage>
        <taxon>Eukaryota</taxon>
        <taxon>Fungi</taxon>
        <taxon>Fungi incertae sedis</taxon>
        <taxon>Mucoromycota</taxon>
        <taxon>Glomeromycotina</taxon>
        <taxon>Glomeromycetes</taxon>
        <taxon>Glomerales</taxon>
        <taxon>Glomeraceae</taxon>
        <taxon>Rhizophagus</taxon>
    </lineage>
</organism>
<evidence type="ECO:0000313" key="2">
    <source>
        <dbReference type="EMBL" id="ESA12231.1"/>
    </source>
</evidence>
<protein>
    <submittedName>
        <fullName evidence="2">Uncharacterized protein</fullName>
    </submittedName>
</protein>
<sequence>MSSQAKQAAQKAADAVVQKQRAYEAARDVAYICSDSTSVSSSTSNSSTYRHIRHDEGH</sequence>
<gene>
    <name evidence="2" type="ORF">GLOINDRAFT_27379</name>
</gene>
<dbReference type="EMBL" id="KI285148">
    <property type="protein sequence ID" value="ESA12231.1"/>
    <property type="molecule type" value="Genomic_DNA"/>
</dbReference>
<feature type="region of interest" description="Disordered" evidence="1">
    <location>
        <begin position="35"/>
        <end position="58"/>
    </location>
</feature>
<proteinExistence type="predicted"/>
<dbReference type="AlphaFoldDB" id="U9U9D7"/>
<dbReference type="HOGENOM" id="CLU_2980240_0_0_1"/>
<name>U9U9D7_RHIID</name>
<reference evidence="2" key="1">
    <citation type="submission" date="2013-07" db="EMBL/GenBank/DDBJ databases">
        <title>The genome of an arbuscular mycorrhizal fungus provides insights into the evolution of the oldest plant symbiosis.</title>
        <authorList>
            <consortium name="DOE Joint Genome Institute"/>
            <person name="Tisserant E."/>
            <person name="Malbreil M."/>
            <person name="Kuo A."/>
            <person name="Kohler A."/>
            <person name="Symeonidi A."/>
            <person name="Balestrini R."/>
            <person name="Charron P."/>
            <person name="Duensing N."/>
            <person name="Frei-dit-Frey N."/>
            <person name="Gianinazzi-Pearson V."/>
            <person name="Gilbert B."/>
            <person name="Handa Y."/>
            <person name="Hijri M."/>
            <person name="Kaul R."/>
            <person name="Kawaguchi M."/>
            <person name="Krajinski F."/>
            <person name="Lammers P."/>
            <person name="Lapierre D."/>
            <person name="Masclaux F.G."/>
            <person name="Murat C."/>
            <person name="Morin E."/>
            <person name="Ndikumana S."/>
            <person name="Pagni M."/>
            <person name="Petitpierre D."/>
            <person name="Requena N."/>
            <person name="Rosikiewicz P."/>
            <person name="Riley R."/>
            <person name="Saito K."/>
            <person name="San Clemente H."/>
            <person name="Shapiro H."/>
            <person name="van Tuinen D."/>
            <person name="Becard G."/>
            <person name="Bonfante P."/>
            <person name="Paszkowski U."/>
            <person name="Shachar-Hill Y."/>
            <person name="Young J.P."/>
            <person name="Sanders I.R."/>
            <person name="Henrissat B."/>
            <person name="Rensing S.A."/>
            <person name="Grigoriev I.V."/>
            <person name="Corradi N."/>
            <person name="Roux C."/>
            <person name="Martin F."/>
        </authorList>
    </citation>
    <scope>NUCLEOTIDE SEQUENCE</scope>
    <source>
        <strain evidence="2">DAOM 197198</strain>
    </source>
</reference>
<accession>U9U9D7</accession>